<dbReference type="EMBL" id="CAVMJV010000071">
    <property type="protein sequence ID" value="CAK5088438.1"/>
    <property type="molecule type" value="Genomic_DNA"/>
</dbReference>
<evidence type="ECO:0000313" key="1">
    <source>
        <dbReference type="EMBL" id="CAK5088438.1"/>
    </source>
</evidence>
<organism evidence="1 2">
    <name type="scientific">Meloidogyne enterolobii</name>
    <name type="common">Root-knot nematode worm</name>
    <name type="synonym">Meloidogyne mayaguensis</name>
    <dbReference type="NCBI Taxonomy" id="390850"/>
    <lineage>
        <taxon>Eukaryota</taxon>
        <taxon>Metazoa</taxon>
        <taxon>Ecdysozoa</taxon>
        <taxon>Nematoda</taxon>
        <taxon>Chromadorea</taxon>
        <taxon>Rhabditida</taxon>
        <taxon>Tylenchina</taxon>
        <taxon>Tylenchomorpha</taxon>
        <taxon>Tylenchoidea</taxon>
        <taxon>Meloidogynidae</taxon>
        <taxon>Meloidogyninae</taxon>
        <taxon>Meloidogyne</taxon>
    </lineage>
</organism>
<proteinExistence type="predicted"/>
<gene>
    <name evidence="1" type="ORF">MENTE1834_LOCUS36088</name>
</gene>
<name>A0ACB1ABB6_MELEN</name>
<keyword evidence="2" id="KW-1185">Reference proteome</keyword>
<sequence length="151" mass="16948">MPPGLMKRNSSKRKASEGSDEQEFSEEQTLIAGRPSRKAALKSHRVWDPLKPGAAKHADVEEEASGESPGTSAKRTRVVAKRTSKGAQDDEDQSDKQQDEKNIEKLEIDKSDQQEPERIILQQRKIIPKGLHSHPQPAMNKEQLALIEVRH</sequence>
<reference evidence="1" key="1">
    <citation type="submission" date="2023-11" db="EMBL/GenBank/DDBJ databases">
        <authorList>
            <person name="Poullet M."/>
        </authorList>
    </citation>
    <scope>NUCLEOTIDE SEQUENCE</scope>
    <source>
        <strain evidence="1">E1834</strain>
    </source>
</reference>
<accession>A0ACB1ABB6</accession>
<dbReference type="Proteomes" id="UP001497535">
    <property type="component" value="Unassembled WGS sequence"/>
</dbReference>
<protein>
    <submittedName>
        <fullName evidence="1">Uncharacterized protein</fullName>
    </submittedName>
</protein>
<comment type="caution">
    <text evidence="1">The sequence shown here is derived from an EMBL/GenBank/DDBJ whole genome shotgun (WGS) entry which is preliminary data.</text>
</comment>
<evidence type="ECO:0000313" key="2">
    <source>
        <dbReference type="Proteomes" id="UP001497535"/>
    </source>
</evidence>